<evidence type="ECO:0000313" key="19">
    <source>
        <dbReference type="EMBL" id="VAW33266.1"/>
    </source>
</evidence>
<dbReference type="AlphaFoldDB" id="A0A3B0VM81"/>
<comment type="cofactor">
    <cofactor evidence="1">
        <name>FAD</name>
        <dbReference type="ChEBI" id="CHEBI:57692"/>
    </cofactor>
</comment>
<dbReference type="InterPro" id="IPR023753">
    <property type="entry name" value="FAD/NAD-binding_dom"/>
</dbReference>
<keyword evidence="11" id="KW-0476">Mercury</keyword>
<evidence type="ECO:0000256" key="11">
    <source>
        <dbReference type="ARBA" id="ARBA00022914"/>
    </source>
</evidence>
<feature type="domain" description="Pyridine nucleotide-disulphide oxidoreductase dimerisation" evidence="17">
    <location>
        <begin position="349"/>
        <end position="454"/>
    </location>
</feature>
<dbReference type="Pfam" id="PF02852">
    <property type="entry name" value="Pyr_redox_dim"/>
    <property type="match status" value="1"/>
</dbReference>
<dbReference type="PANTHER" id="PTHR43014:SF4">
    <property type="entry name" value="PYRIDINE NUCLEOTIDE-DISULFIDE OXIDOREDUCTASE RCLA-RELATED"/>
    <property type="match status" value="1"/>
</dbReference>
<evidence type="ECO:0000256" key="13">
    <source>
        <dbReference type="ARBA" id="ARBA00023157"/>
    </source>
</evidence>
<gene>
    <name evidence="19" type="ORF">MNBD_DELTA03-1070</name>
</gene>
<accession>A0A3B0VM81</accession>
<evidence type="ECO:0000256" key="7">
    <source>
        <dbReference type="ARBA" id="ARBA00022630"/>
    </source>
</evidence>
<dbReference type="PRINTS" id="PR00368">
    <property type="entry name" value="FADPNR"/>
</dbReference>
<keyword evidence="12 19" id="KW-0560">Oxidoreductase</keyword>
<keyword evidence="8" id="KW-0479">Metal-binding</keyword>
<keyword evidence="6" id="KW-0475">Mercuric resistance</keyword>
<organism evidence="19">
    <name type="scientific">hydrothermal vent metagenome</name>
    <dbReference type="NCBI Taxonomy" id="652676"/>
    <lineage>
        <taxon>unclassified sequences</taxon>
        <taxon>metagenomes</taxon>
        <taxon>ecological metagenomes</taxon>
    </lineage>
</organism>
<evidence type="ECO:0000256" key="2">
    <source>
        <dbReference type="ARBA" id="ARBA00007532"/>
    </source>
</evidence>
<comment type="catalytic activity">
    <reaction evidence="16">
        <text>Hg + NADP(+) + H(+) = Hg(2+) + NADPH</text>
        <dbReference type="Rhea" id="RHEA:23856"/>
        <dbReference type="ChEBI" id="CHEBI:15378"/>
        <dbReference type="ChEBI" id="CHEBI:16170"/>
        <dbReference type="ChEBI" id="CHEBI:16793"/>
        <dbReference type="ChEBI" id="CHEBI:57783"/>
        <dbReference type="ChEBI" id="CHEBI:58349"/>
        <dbReference type="EC" id="1.16.1.1"/>
    </reaction>
</comment>
<dbReference type="GO" id="GO:0050661">
    <property type="term" value="F:NADP binding"/>
    <property type="evidence" value="ECO:0007669"/>
    <property type="project" value="InterPro"/>
</dbReference>
<evidence type="ECO:0000256" key="15">
    <source>
        <dbReference type="ARBA" id="ARBA00031725"/>
    </source>
</evidence>
<keyword evidence="14" id="KW-0676">Redox-active center</keyword>
<dbReference type="GO" id="GO:0045340">
    <property type="term" value="F:mercury ion binding"/>
    <property type="evidence" value="ECO:0007669"/>
    <property type="project" value="InterPro"/>
</dbReference>
<evidence type="ECO:0000256" key="4">
    <source>
        <dbReference type="ARBA" id="ARBA00012661"/>
    </source>
</evidence>
<evidence type="ECO:0000256" key="5">
    <source>
        <dbReference type="ARBA" id="ARBA00014791"/>
    </source>
</evidence>
<dbReference type="GO" id="GO:0016668">
    <property type="term" value="F:oxidoreductase activity, acting on a sulfur group of donors, NAD(P) as acceptor"/>
    <property type="evidence" value="ECO:0007669"/>
    <property type="project" value="InterPro"/>
</dbReference>
<dbReference type="InterPro" id="IPR016156">
    <property type="entry name" value="FAD/NAD-linked_Rdtase_dimer_sf"/>
</dbReference>
<keyword evidence="10" id="KW-0521">NADP</keyword>
<dbReference type="PANTHER" id="PTHR43014">
    <property type="entry name" value="MERCURIC REDUCTASE"/>
    <property type="match status" value="1"/>
</dbReference>
<dbReference type="Pfam" id="PF07992">
    <property type="entry name" value="Pyr_redox_2"/>
    <property type="match status" value="1"/>
</dbReference>
<evidence type="ECO:0000256" key="9">
    <source>
        <dbReference type="ARBA" id="ARBA00022827"/>
    </source>
</evidence>
<dbReference type="PIRSF" id="PIRSF000350">
    <property type="entry name" value="Mercury_reductase_MerA"/>
    <property type="match status" value="1"/>
</dbReference>
<proteinExistence type="inferred from homology"/>
<evidence type="ECO:0000256" key="6">
    <source>
        <dbReference type="ARBA" id="ARBA00022466"/>
    </source>
</evidence>
<dbReference type="FunFam" id="3.30.390.30:FF:000001">
    <property type="entry name" value="Dihydrolipoyl dehydrogenase"/>
    <property type="match status" value="1"/>
</dbReference>
<evidence type="ECO:0000256" key="10">
    <source>
        <dbReference type="ARBA" id="ARBA00022857"/>
    </source>
</evidence>
<dbReference type="SUPFAM" id="SSF55424">
    <property type="entry name" value="FAD/NAD-linked reductases, dimerisation (C-terminal) domain"/>
    <property type="match status" value="1"/>
</dbReference>
<evidence type="ECO:0000256" key="1">
    <source>
        <dbReference type="ARBA" id="ARBA00001974"/>
    </source>
</evidence>
<dbReference type="GO" id="GO:0016152">
    <property type="term" value="F:mercury (II) reductase (NADP+) activity"/>
    <property type="evidence" value="ECO:0007669"/>
    <property type="project" value="UniProtKB-EC"/>
</dbReference>
<dbReference type="Gene3D" id="3.30.390.30">
    <property type="match status" value="1"/>
</dbReference>
<dbReference type="EMBL" id="UOEX01000026">
    <property type="protein sequence ID" value="VAW33266.1"/>
    <property type="molecule type" value="Genomic_DNA"/>
</dbReference>
<dbReference type="InterPro" id="IPR012999">
    <property type="entry name" value="Pyr_OxRdtase_I_AS"/>
</dbReference>
<dbReference type="PROSITE" id="PS00076">
    <property type="entry name" value="PYRIDINE_REDOX_1"/>
    <property type="match status" value="1"/>
</dbReference>
<evidence type="ECO:0000259" key="18">
    <source>
        <dbReference type="Pfam" id="PF07992"/>
    </source>
</evidence>
<dbReference type="SUPFAM" id="SSF51905">
    <property type="entry name" value="FAD/NAD(P)-binding domain"/>
    <property type="match status" value="1"/>
</dbReference>
<dbReference type="GO" id="GO:0003955">
    <property type="term" value="F:NAD(P)H dehydrogenase (quinone) activity"/>
    <property type="evidence" value="ECO:0007669"/>
    <property type="project" value="TreeGrafter"/>
</dbReference>
<name>A0A3B0VM81_9ZZZZ</name>
<dbReference type="InterPro" id="IPR036188">
    <property type="entry name" value="FAD/NAD-bd_sf"/>
</dbReference>
<evidence type="ECO:0000256" key="3">
    <source>
        <dbReference type="ARBA" id="ARBA00011738"/>
    </source>
</evidence>
<reference evidence="19" key="1">
    <citation type="submission" date="2018-06" db="EMBL/GenBank/DDBJ databases">
        <authorList>
            <person name="Zhirakovskaya E."/>
        </authorList>
    </citation>
    <scope>NUCLEOTIDE SEQUENCE</scope>
</reference>
<dbReference type="InterPro" id="IPR004099">
    <property type="entry name" value="Pyr_nucl-diS_OxRdtase_dimer"/>
</dbReference>
<dbReference type="EC" id="1.16.1.1" evidence="4"/>
<dbReference type="GO" id="GO:0050787">
    <property type="term" value="P:detoxification of mercury ion"/>
    <property type="evidence" value="ECO:0007669"/>
    <property type="project" value="InterPro"/>
</dbReference>
<keyword evidence="7" id="KW-0285">Flavoprotein</keyword>
<dbReference type="GO" id="GO:0050660">
    <property type="term" value="F:flavin adenine dinucleotide binding"/>
    <property type="evidence" value="ECO:0007669"/>
    <property type="project" value="InterPro"/>
</dbReference>
<feature type="domain" description="FAD/NAD(P)-binding" evidence="18">
    <location>
        <begin position="12"/>
        <end position="328"/>
    </location>
</feature>
<dbReference type="PRINTS" id="PR00411">
    <property type="entry name" value="PNDRDTASEI"/>
</dbReference>
<dbReference type="Gene3D" id="3.50.50.60">
    <property type="entry name" value="FAD/NAD(P)-binding domain"/>
    <property type="match status" value="2"/>
</dbReference>
<comment type="similarity">
    <text evidence="2">Belongs to the class-I pyridine nucleotide-disulfide oxidoreductase family.</text>
</comment>
<evidence type="ECO:0000256" key="8">
    <source>
        <dbReference type="ARBA" id="ARBA00022723"/>
    </source>
</evidence>
<sequence>MNDRAASSNNDYDLVIIGSGAASFAGAIRAAEMGKRVAMVERGTVGGTCVNYGCVPSKTLIRAAEARQKILRPNFKAVAGGTAQLDFKELIRQKDELVRGLRKAKYQNVLESYKIDFIAGEASFVSPHEIIAGNHRLRAAFFLIATGGSPHIPAISGLREVKFLTSTSAFELRQLPSSIVIIGGRYIALEVAQMFQRLGSQVTVLQRSARILPSEDPDLTEELAGYLRAEGVNIITGVTCGRISQAGEFKVSFTKDGKQQEVRAEQLIVATGRRANTSGLNLKAAEVELNPDGTIITNDYNQSTSGHIYAAGDVIGNPAFVYTAAAEGRLAVENAFRGNKERRDYGVLPYVVFTDPQVARVGLNELTAAERGIEVECASLSLDNVPRAIAARDTRGFIKLLKKKGGDYLVGASILSPEGGELLMEVSLAIKYKIPLRDLSAMFHPYLTLSEAIKLTIQTFDKDVKKLSCCAS</sequence>
<keyword evidence="13" id="KW-1015">Disulfide bond</keyword>
<evidence type="ECO:0000259" key="17">
    <source>
        <dbReference type="Pfam" id="PF02852"/>
    </source>
</evidence>
<dbReference type="NCBIfam" id="TIGR02053">
    <property type="entry name" value="MerA"/>
    <property type="match status" value="1"/>
</dbReference>
<evidence type="ECO:0000256" key="14">
    <source>
        <dbReference type="ARBA" id="ARBA00023284"/>
    </source>
</evidence>
<evidence type="ECO:0000256" key="16">
    <source>
        <dbReference type="ARBA" id="ARBA00048984"/>
    </source>
</evidence>
<dbReference type="InterPro" id="IPR021179">
    <property type="entry name" value="Mercury_reductase_MerA"/>
</dbReference>
<evidence type="ECO:0000256" key="12">
    <source>
        <dbReference type="ARBA" id="ARBA00023002"/>
    </source>
</evidence>
<comment type="subunit">
    <text evidence="3">Homodimer.</text>
</comment>
<dbReference type="InterPro" id="IPR001100">
    <property type="entry name" value="Pyr_nuc-diS_OxRdtase"/>
</dbReference>
<keyword evidence="9" id="KW-0274">FAD</keyword>
<protein>
    <recommendedName>
        <fullName evidence="5">Mercuric reductase</fullName>
        <ecNumber evidence="4">1.16.1.1</ecNumber>
    </recommendedName>
    <alternativeName>
        <fullName evidence="15">Hg(II) reductase</fullName>
    </alternativeName>
</protein>